<proteinExistence type="predicted"/>
<organism evidence="2 3">
    <name type="scientific">Longispora fulva</name>
    <dbReference type="NCBI Taxonomy" id="619741"/>
    <lineage>
        <taxon>Bacteria</taxon>
        <taxon>Bacillati</taxon>
        <taxon>Actinomycetota</taxon>
        <taxon>Actinomycetes</taxon>
        <taxon>Micromonosporales</taxon>
        <taxon>Micromonosporaceae</taxon>
        <taxon>Longispora</taxon>
    </lineage>
</organism>
<evidence type="ECO:0000313" key="2">
    <source>
        <dbReference type="EMBL" id="MBG6135965.1"/>
    </source>
</evidence>
<evidence type="ECO:0000313" key="3">
    <source>
        <dbReference type="Proteomes" id="UP000622552"/>
    </source>
</evidence>
<keyword evidence="3" id="KW-1185">Reference proteome</keyword>
<evidence type="ECO:0000256" key="1">
    <source>
        <dbReference type="SAM" id="MobiDB-lite"/>
    </source>
</evidence>
<comment type="caution">
    <text evidence="2">The sequence shown here is derived from an EMBL/GenBank/DDBJ whole genome shotgun (WGS) entry which is preliminary data.</text>
</comment>
<reference evidence="2" key="1">
    <citation type="submission" date="2020-11" db="EMBL/GenBank/DDBJ databases">
        <title>Sequencing the genomes of 1000 actinobacteria strains.</title>
        <authorList>
            <person name="Klenk H.-P."/>
        </authorList>
    </citation>
    <scope>NUCLEOTIDE SEQUENCE</scope>
    <source>
        <strain evidence="2">DSM 45356</strain>
    </source>
</reference>
<dbReference type="Proteomes" id="UP000622552">
    <property type="component" value="Unassembled WGS sequence"/>
</dbReference>
<name>A0A8J7GDG1_9ACTN</name>
<sequence>MAELRAPTPRQRPSPERPGRSVRAGLAMICGAAPGLSVVGEGRQRRRGTLYGYWAG</sequence>
<dbReference type="RefSeq" id="WP_231398749.1">
    <property type="nucleotide sequence ID" value="NZ_BONS01000001.1"/>
</dbReference>
<accession>A0A8J7GDG1</accession>
<gene>
    <name evidence="2" type="ORF">IW245_002159</name>
</gene>
<dbReference type="AlphaFoldDB" id="A0A8J7GDG1"/>
<feature type="region of interest" description="Disordered" evidence="1">
    <location>
        <begin position="1"/>
        <end position="22"/>
    </location>
</feature>
<dbReference type="EMBL" id="JADOUF010000001">
    <property type="protein sequence ID" value="MBG6135965.1"/>
    <property type="molecule type" value="Genomic_DNA"/>
</dbReference>
<protein>
    <submittedName>
        <fullName evidence="2">Uncharacterized protein</fullName>
    </submittedName>
</protein>